<evidence type="ECO:0000259" key="1">
    <source>
        <dbReference type="Pfam" id="PF19974"/>
    </source>
</evidence>
<reference evidence="2 3" key="1">
    <citation type="submission" date="2015-11" db="EMBL/GenBank/DDBJ databases">
        <title>Draft Genome Sequence of the Strain BR 10303 (Bradyrhizobium sp.) isolated from nodules of Centrolobium paraense.</title>
        <authorList>
            <person name="Zelli J.E."/>
            <person name="Simoes-Araujo J.L."/>
            <person name="Barauna A.C."/>
            <person name="Silva K."/>
        </authorList>
    </citation>
    <scope>NUCLEOTIDE SEQUENCE [LARGE SCALE GENOMIC DNA]</scope>
    <source>
        <strain evidence="2 3">BR 10303</strain>
    </source>
</reference>
<keyword evidence="3" id="KW-1185">Reference proteome</keyword>
<dbReference type="InterPro" id="IPR011009">
    <property type="entry name" value="Kinase-like_dom_sf"/>
</dbReference>
<sequence>MPLSAIFPIGRASTKATPALAQMRLARPSKYSDSRKARLRKRRAQNGQHCAEFGELESLLAALPRIKHRLGLTHGDLHGQNVRVAGNEAILIDFASIADGPLTVDPAALDVSLMIDTQIIKGEDWIKVADEAYRMESLMAPAIPPRPEDPSANLLDAIQYARQMAFSIQLTPYEYPCVIALQLLRKASYAGPDGEQERRRQFAYRLADRLIKDIARRMRMHVEHNVA</sequence>
<evidence type="ECO:0000313" key="3">
    <source>
        <dbReference type="Proteomes" id="UP000057737"/>
    </source>
</evidence>
<dbReference type="EMBL" id="LNCU01000107">
    <property type="protein sequence ID" value="KWV48395.1"/>
    <property type="molecule type" value="Genomic_DNA"/>
</dbReference>
<dbReference type="Pfam" id="PF19974">
    <property type="entry name" value="TCAD9"/>
    <property type="match status" value="1"/>
</dbReference>
<name>A0A125Q6M6_9BRAD</name>
<comment type="caution">
    <text evidence="2">The sequence shown here is derived from an EMBL/GenBank/DDBJ whole genome shotgun (WGS) entry which is preliminary data.</text>
</comment>
<organism evidence="2 3">
    <name type="scientific">Bradyrhizobium macuxiense</name>
    <dbReference type="NCBI Taxonomy" id="1755647"/>
    <lineage>
        <taxon>Bacteria</taxon>
        <taxon>Pseudomonadati</taxon>
        <taxon>Pseudomonadota</taxon>
        <taxon>Alphaproteobacteria</taxon>
        <taxon>Hyphomicrobiales</taxon>
        <taxon>Nitrobacteraceae</taxon>
        <taxon>Bradyrhizobium</taxon>
    </lineage>
</organism>
<dbReference type="InterPro" id="IPR045544">
    <property type="entry name" value="TCAD9"/>
</dbReference>
<proteinExistence type="predicted"/>
<dbReference type="AlphaFoldDB" id="A0A125Q6M6"/>
<gene>
    <name evidence="2" type="ORF">AS156_18095</name>
</gene>
<accession>A0A125Q6M6</accession>
<dbReference type="Proteomes" id="UP000057737">
    <property type="component" value="Unassembled WGS sequence"/>
</dbReference>
<dbReference type="SUPFAM" id="SSF56112">
    <property type="entry name" value="Protein kinase-like (PK-like)"/>
    <property type="match status" value="1"/>
</dbReference>
<feature type="domain" description="Ternary complex associated" evidence="1">
    <location>
        <begin position="56"/>
        <end position="124"/>
    </location>
</feature>
<evidence type="ECO:0000313" key="2">
    <source>
        <dbReference type="EMBL" id="KWV48395.1"/>
    </source>
</evidence>
<protein>
    <recommendedName>
        <fullName evidence="1">Ternary complex associated domain-containing protein</fullName>
    </recommendedName>
</protein>